<protein>
    <submittedName>
        <fullName evidence="13">HtrA2 peptidase</fullName>
    </submittedName>
</protein>
<dbReference type="InterPro" id="IPR043504">
    <property type="entry name" value="Peptidase_S1_PA_chymotrypsin"/>
</dbReference>
<gene>
    <name evidence="13" type="ORF">U14_02259</name>
</gene>
<feature type="domain" description="PDZ" evidence="12">
    <location>
        <begin position="258"/>
        <end position="349"/>
    </location>
</feature>
<comment type="similarity">
    <text evidence="2">Belongs to the peptidase S1C family.</text>
</comment>
<dbReference type="SMART" id="SM00228">
    <property type="entry name" value="PDZ"/>
    <property type="match status" value="2"/>
</dbReference>
<dbReference type="InterPro" id="IPR001478">
    <property type="entry name" value="PDZ"/>
</dbReference>
<dbReference type="EMBL" id="DF820456">
    <property type="protein sequence ID" value="GAK51017.1"/>
    <property type="molecule type" value="Genomic_DNA"/>
</dbReference>
<dbReference type="STRING" id="1499966.U14_02259"/>
<dbReference type="HOGENOM" id="CLU_020120_1_1_0"/>
<dbReference type="Pfam" id="PF17820">
    <property type="entry name" value="PDZ_6"/>
    <property type="match status" value="1"/>
</dbReference>
<dbReference type="InterPro" id="IPR036034">
    <property type="entry name" value="PDZ_sf"/>
</dbReference>
<keyword evidence="14" id="KW-1185">Reference proteome</keyword>
<accession>A0A0S6VYJ6</accession>
<feature type="active site" description="Charge relay system" evidence="9">
    <location>
        <position position="217"/>
    </location>
</feature>
<dbReference type="InterPro" id="IPR009003">
    <property type="entry name" value="Peptidase_S1_PA"/>
</dbReference>
<name>A0A0S6VYJ6_9BACT</name>
<feature type="binding site" evidence="10">
    <location>
        <position position="56"/>
    </location>
    <ligand>
        <name>substrate</name>
    </ligand>
</feature>
<evidence type="ECO:0000256" key="3">
    <source>
        <dbReference type="ARBA" id="ARBA00022670"/>
    </source>
</evidence>
<dbReference type="FunFam" id="2.40.10.10:FF:000001">
    <property type="entry name" value="Periplasmic serine protease DegS"/>
    <property type="match status" value="1"/>
</dbReference>
<evidence type="ECO:0000259" key="12">
    <source>
        <dbReference type="PROSITE" id="PS50106"/>
    </source>
</evidence>
<sequence length="464" mass="50840">MMNVRTKYNALFFFISLACLCAISSGSSAEPDALRRTPIVEAVEKAGPAVVNISTEQIVRRQSPFGSSDPFFDQFFRDFFDPFPRREYKQNSLGSGVIIDKRRYVLTNYHVVLKASKITVTLADNREFEGEIVGTDPKSDLAIVKLLTEEDVPVAAMGVSNDLMIGEPVIAIGNPFGLSHTITTGVISALDRSIRVSDEQTLRGFIQTDAPINPGNSGGPLINILGDVIGINTAIYSEAQGIGFAIPIDKAKRIISELIEYGKVRAAWVGIAIQDITPAVAQYFKYDSAEGVLVAQVFKGSAAERAGLKQGDIIVNINDQPIRDQFSYQAALDEYTANDTLTLTVFRDGKPLTIAVRAEEFSQEQAMGLAYQEFGVSVEEITKQTVKQYDLQTKQGVLINKVRPESSAAQVGIEPGDIIRQIEGVPVDNLSDFGEIISKIRQQRGAVFLIQRGARGYYVTLERQ</sequence>
<dbReference type="AlphaFoldDB" id="A0A0S6VYJ6"/>
<evidence type="ECO:0000313" key="14">
    <source>
        <dbReference type="Proteomes" id="UP000030700"/>
    </source>
</evidence>
<comment type="subcellular location">
    <subcellularLocation>
        <location evidence="1">Periplasm</location>
    </subcellularLocation>
</comment>
<reference evidence="13" key="1">
    <citation type="journal article" date="2015" name="PeerJ">
        <title>First genomic representation of candidate bacterial phylum KSB3 points to enhanced environmental sensing as a trigger of wastewater bulking.</title>
        <authorList>
            <person name="Sekiguchi Y."/>
            <person name="Ohashi A."/>
            <person name="Parks D.H."/>
            <person name="Yamauchi T."/>
            <person name="Tyson G.W."/>
            <person name="Hugenholtz P."/>
        </authorList>
    </citation>
    <scope>NUCLEOTIDE SEQUENCE [LARGE SCALE GENOMIC DNA]</scope>
</reference>
<evidence type="ECO:0000256" key="5">
    <source>
        <dbReference type="ARBA" id="ARBA00022737"/>
    </source>
</evidence>
<proteinExistence type="inferred from homology"/>
<keyword evidence="6" id="KW-0574">Periplasm</keyword>
<dbReference type="PROSITE" id="PS51257">
    <property type="entry name" value="PROKAR_LIPOPROTEIN"/>
    <property type="match status" value="1"/>
</dbReference>
<dbReference type="SUPFAM" id="SSF50156">
    <property type="entry name" value="PDZ domain-like"/>
    <property type="match status" value="2"/>
</dbReference>
<keyword evidence="5" id="KW-0677">Repeat</keyword>
<dbReference type="Pfam" id="PF13180">
    <property type="entry name" value="PDZ_2"/>
    <property type="match status" value="1"/>
</dbReference>
<dbReference type="InterPro" id="IPR051201">
    <property type="entry name" value="Chloro_Bact_Ser_Proteases"/>
</dbReference>
<evidence type="ECO:0000313" key="13">
    <source>
        <dbReference type="EMBL" id="GAK51017.1"/>
    </source>
</evidence>
<keyword evidence="8" id="KW-0720">Serine protease</keyword>
<dbReference type="PANTHER" id="PTHR43343">
    <property type="entry name" value="PEPTIDASE S12"/>
    <property type="match status" value="1"/>
</dbReference>
<keyword evidence="3" id="KW-0645">Protease</keyword>
<evidence type="ECO:0000256" key="9">
    <source>
        <dbReference type="PIRSR" id="PIRSR611782-1"/>
    </source>
</evidence>
<dbReference type="PROSITE" id="PS50106">
    <property type="entry name" value="PDZ"/>
    <property type="match status" value="2"/>
</dbReference>
<evidence type="ECO:0000256" key="2">
    <source>
        <dbReference type="ARBA" id="ARBA00010541"/>
    </source>
</evidence>
<dbReference type="Proteomes" id="UP000030700">
    <property type="component" value="Unassembled WGS sequence"/>
</dbReference>
<evidence type="ECO:0000256" key="11">
    <source>
        <dbReference type="SAM" id="SignalP"/>
    </source>
</evidence>
<dbReference type="Gene3D" id="2.30.42.10">
    <property type="match status" value="2"/>
</dbReference>
<evidence type="ECO:0000256" key="7">
    <source>
        <dbReference type="ARBA" id="ARBA00022801"/>
    </source>
</evidence>
<keyword evidence="4 11" id="KW-0732">Signal</keyword>
<dbReference type="CDD" id="cd06779">
    <property type="entry name" value="cpPDZ_Deg_HtrA-like"/>
    <property type="match status" value="1"/>
</dbReference>
<dbReference type="PRINTS" id="PR00834">
    <property type="entry name" value="PROTEASES2C"/>
</dbReference>
<feature type="binding site" evidence="10">
    <location>
        <begin position="215"/>
        <end position="217"/>
    </location>
    <ligand>
        <name>substrate</name>
    </ligand>
</feature>
<evidence type="ECO:0000256" key="1">
    <source>
        <dbReference type="ARBA" id="ARBA00004418"/>
    </source>
</evidence>
<evidence type="ECO:0000256" key="4">
    <source>
        <dbReference type="ARBA" id="ARBA00022729"/>
    </source>
</evidence>
<dbReference type="InterPro" id="IPR041489">
    <property type="entry name" value="PDZ_6"/>
</dbReference>
<dbReference type="GO" id="GO:0004252">
    <property type="term" value="F:serine-type endopeptidase activity"/>
    <property type="evidence" value="ECO:0007669"/>
    <property type="project" value="InterPro"/>
</dbReference>
<dbReference type="Pfam" id="PF13365">
    <property type="entry name" value="Trypsin_2"/>
    <property type="match status" value="1"/>
</dbReference>
<feature type="chain" id="PRO_5006631527" evidence="11">
    <location>
        <begin position="30"/>
        <end position="464"/>
    </location>
</feature>
<feature type="active site" description="Charge relay system" evidence="9">
    <location>
        <position position="140"/>
    </location>
</feature>
<dbReference type="NCBIfam" id="TIGR02037">
    <property type="entry name" value="degP_htrA_DO"/>
    <property type="match status" value="1"/>
</dbReference>
<evidence type="ECO:0000256" key="6">
    <source>
        <dbReference type="ARBA" id="ARBA00022764"/>
    </source>
</evidence>
<feature type="binding site" evidence="10">
    <location>
        <position position="140"/>
    </location>
    <ligand>
        <name>substrate</name>
    </ligand>
</feature>
<dbReference type="GO" id="GO:0042597">
    <property type="term" value="C:periplasmic space"/>
    <property type="evidence" value="ECO:0007669"/>
    <property type="project" value="UniProtKB-SubCell"/>
</dbReference>
<evidence type="ECO:0000256" key="10">
    <source>
        <dbReference type="PIRSR" id="PIRSR611782-2"/>
    </source>
</evidence>
<evidence type="ECO:0000256" key="8">
    <source>
        <dbReference type="ARBA" id="ARBA00022825"/>
    </source>
</evidence>
<organism evidence="13">
    <name type="scientific">Candidatus Moduliflexus flocculans</name>
    <dbReference type="NCBI Taxonomy" id="1499966"/>
    <lineage>
        <taxon>Bacteria</taxon>
        <taxon>Candidatus Moduliflexota</taxon>
        <taxon>Candidatus Moduliflexia</taxon>
        <taxon>Candidatus Moduliflexales</taxon>
        <taxon>Candidatus Moduliflexaceae</taxon>
    </lineage>
</organism>
<dbReference type="InterPro" id="IPR011782">
    <property type="entry name" value="Pept_S1C_Do"/>
</dbReference>
<dbReference type="InterPro" id="IPR001940">
    <property type="entry name" value="Peptidase_S1C"/>
</dbReference>
<feature type="active site" description="Charge relay system" evidence="9">
    <location>
        <position position="110"/>
    </location>
</feature>
<keyword evidence="7" id="KW-0378">Hydrolase</keyword>
<dbReference type="PANTHER" id="PTHR43343:SF3">
    <property type="entry name" value="PROTEASE DO-LIKE 8, CHLOROPLASTIC"/>
    <property type="match status" value="1"/>
</dbReference>
<dbReference type="Gene3D" id="2.40.10.10">
    <property type="entry name" value="Trypsin-like serine proteases"/>
    <property type="match status" value="2"/>
</dbReference>
<dbReference type="SUPFAM" id="SSF50494">
    <property type="entry name" value="Trypsin-like serine proteases"/>
    <property type="match status" value="1"/>
</dbReference>
<feature type="domain" description="PDZ" evidence="12">
    <location>
        <begin position="355"/>
        <end position="431"/>
    </location>
</feature>
<dbReference type="GO" id="GO:0006508">
    <property type="term" value="P:proteolysis"/>
    <property type="evidence" value="ECO:0007669"/>
    <property type="project" value="UniProtKB-KW"/>
</dbReference>
<feature type="signal peptide" evidence="11">
    <location>
        <begin position="1"/>
        <end position="29"/>
    </location>
</feature>
<feature type="binding site" evidence="10">
    <location>
        <position position="110"/>
    </location>
    <ligand>
        <name>substrate</name>
    </ligand>
</feature>